<gene>
    <name evidence="2" type="ORF">A2722_03425</name>
</gene>
<organism evidence="2 3">
    <name type="scientific">Candidatus Doudnabacteria bacterium RIFCSPHIGHO2_01_FULL_50_11</name>
    <dbReference type="NCBI Taxonomy" id="1817828"/>
    <lineage>
        <taxon>Bacteria</taxon>
        <taxon>Candidatus Doudnaibacteriota</taxon>
    </lineage>
</organism>
<evidence type="ECO:0000313" key="2">
    <source>
        <dbReference type="EMBL" id="OGE89717.1"/>
    </source>
</evidence>
<proteinExistence type="predicted"/>
<accession>A0A1F5PIL0</accession>
<evidence type="ECO:0008006" key="4">
    <source>
        <dbReference type="Google" id="ProtNLM"/>
    </source>
</evidence>
<keyword evidence="1" id="KW-1133">Transmembrane helix</keyword>
<evidence type="ECO:0000313" key="3">
    <source>
        <dbReference type="Proteomes" id="UP000178377"/>
    </source>
</evidence>
<name>A0A1F5PIL0_9BACT</name>
<reference evidence="2 3" key="1">
    <citation type="journal article" date="2016" name="Nat. Commun.">
        <title>Thousands of microbial genomes shed light on interconnected biogeochemical processes in an aquifer system.</title>
        <authorList>
            <person name="Anantharaman K."/>
            <person name="Brown C.T."/>
            <person name="Hug L.A."/>
            <person name="Sharon I."/>
            <person name="Castelle C.J."/>
            <person name="Probst A.J."/>
            <person name="Thomas B.C."/>
            <person name="Singh A."/>
            <person name="Wilkins M.J."/>
            <person name="Karaoz U."/>
            <person name="Brodie E.L."/>
            <person name="Williams K.H."/>
            <person name="Hubbard S.S."/>
            <person name="Banfield J.F."/>
        </authorList>
    </citation>
    <scope>NUCLEOTIDE SEQUENCE [LARGE SCALE GENOMIC DNA]</scope>
</reference>
<keyword evidence="1" id="KW-0812">Transmembrane</keyword>
<dbReference type="Pfam" id="PF09527">
    <property type="entry name" value="ATPase_gene1"/>
    <property type="match status" value="1"/>
</dbReference>
<dbReference type="InterPro" id="IPR032820">
    <property type="entry name" value="ATPase_put"/>
</dbReference>
<sequence>MVGLAWELGYIIALPLLILLLLGKYLDERYGTDPWLKIAGFIIAITATILWLTRRFREIRKLMNTNSSKELK</sequence>
<keyword evidence="1" id="KW-0472">Membrane</keyword>
<feature type="transmembrane region" description="Helical" evidence="1">
    <location>
        <begin position="7"/>
        <end position="23"/>
    </location>
</feature>
<dbReference type="AlphaFoldDB" id="A0A1F5PIL0"/>
<dbReference type="STRING" id="1817828.A2722_03425"/>
<evidence type="ECO:0000256" key="1">
    <source>
        <dbReference type="SAM" id="Phobius"/>
    </source>
</evidence>
<feature type="transmembrane region" description="Helical" evidence="1">
    <location>
        <begin position="35"/>
        <end position="53"/>
    </location>
</feature>
<protein>
    <recommendedName>
        <fullName evidence="4">F0F1 ATP synthase subunit</fullName>
    </recommendedName>
</protein>
<comment type="caution">
    <text evidence="2">The sequence shown here is derived from an EMBL/GenBank/DDBJ whole genome shotgun (WGS) entry which is preliminary data.</text>
</comment>
<dbReference type="EMBL" id="MFEO01000017">
    <property type="protein sequence ID" value="OGE89717.1"/>
    <property type="molecule type" value="Genomic_DNA"/>
</dbReference>
<dbReference type="Proteomes" id="UP000178377">
    <property type="component" value="Unassembled WGS sequence"/>
</dbReference>